<evidence type="ECO:0000256" key="4">
    <source>
        <dbReference type="HAMAP-Rule" id="MF_00688"/>
    </source>
</evidence>
<evidence type="ECO:0000313" key="6">
    <source>
        <dbReference type="Proteomes" id="UP001429601"/>
    </source>
</evidence>
<comment type="subcellular location">
    <subcellularLocation>
        <location evidence="4">Cytoplasm</location>
    </subcellularLocation>
</comment>
<dbReference type="HAMAP" id="MF_00688">
    <property type="entry name" value="Leu_Phe_trans"/>
    <property type="match status" value="1"/>
</dbReference>
<organism evidence="5 6">
    <name type="scientific">Luteibacter jiangsuensis</name>
    <dbReference type="NCBI Taxonomy" id="637577"/>
    <lineage>
        <taxon>Bacteria</taxon>
        <taxon>Pseudomonadati</taxon>
        <taxon>Pseudomonadota</taxon>
        <taxon>Gammaproteobacteria</taxon>
        <taxon>Lysobacterales</taxon>
        <taxon>Rhodanobacteraceae</taxon>
        <taxon>Luteibacter</taxon>
    </lineage>
</organism>
<dbReference type="PANTHER" id="PTHR30098:SF2">
    <property type="entry name" value="LEUCYL_PHENYLALANYL-TRNA--PROTEIN TRANSFERASE"/>
    <property type="match status" value="1"/>
</dbReference>
<dbReference type="InterPro" id="IPR042203">
    <property type="entry name" value="Leu/Phe-tRNA_Trfase_C"/>
</dbReference>
<dbReference type="InterPro" id="IPR004616">
    <property type="entry name" value="Leu/Phe-tRNA_Trfase"/>
</dbReference>
<sequence>MIKLPQLHRTRVGLFPDPESALAEPNGLLAWGGDLSPERLLAAYSQGIFPWFNADEPILWWSPDPRCVFRTDGVHISRSLRKQLRRSGWRVTADTSFGRVMRACAAPRAGQPGTWIGNDMIAAYEELHRRGHAHSVEVWDRGSLVGGIYGVAVGRLFCGESMFSARTGGSKAALAALCGLLHDWGFPLLDAQVTNDHLLSMGAIEIPRREFVAQARRLAAMPGVVGPWIRHPLALPGDL</sequence>
<comment type="catalytic activity">
    <reaction evidence="4">
        <text>L-phenylalanyl-tRNA(Phe) + an N-terminal L-alpha-aminoacyl-[protein] = an N-terminal L-phenylalanyl-L-alpha-aminoacyl-[protein] + tRNA(Phe)</text>
        <dbReference type="Rhea" id="RHEA:43632"/>
        <dbReference type="Rhea" id="RHEA-COMP:9668"/>
        <dbReference type="Rhea" id="RHEA-COMP:9699"/>
        <dbReference type="Rhea" id="RHEA-COMP:10636"/>
        <dbReference type="Rhea" id="RHEA-COMP:10637"/>
        <dbReference type="ChEBI" id="CHEBI:78442"/>
        <dbReference type="ChEBI" id="CHEBI:78531"/>
        <dbReference type="ChEBI" id="CHEBI:78597"/>
        <dbReference type="ChEBI" id="CHEBI:83561"/>
        <dbReference type="EC" id="2.3.2.6"/>
    </reaction>
</comment>
<evidence type="ECO:0000256" key="1">
    <source>
        <dbReference type="ARBA" id="ARBA00022490"/>
    </source>
</evidence>
<dbReference type="InterPro" id="IPR042221">
    <property type="entry name" value="Leu/Phe-tRNA_Trfase_N"/>
</dbReference>
<dbReference type="InterPro" id="IPR016181">
    <property type="entry name" value="Acyl_CoA_acyltransferase"/>
</dbReference>
<protein>
    <recommendedName>
        <fullName evidence="4">Leucyl/phenylalanyl-tRNA--protein transferase</fullName>
        <ecNumber evidence="4">2.3.2.6</ecNumber>
    </recommendedName>
    <alternativeName>
        <fullName evidence="4">L/F-transferase</fullName>
    </alternativeName>
    <alternativeName>
        <fullName evidence="4">Leucyltransferase</fullName>
    </alternativeName>
    <alternativeName>
        <fullName evidence="4">Phenyalanyltransferase</fullName>
    </alternativeName>
</protein>
<comment type="catalytic activity">
    <reaction evidence="4">
        <text>N-terminal L-arginyl-[protein] + L-leucyl-tRNA(Leu) = N-terminal L-leucyl-L-arginyl-[protein] + tRNA(Leu) + H(+)</text>
        <dbReference type="Rhea" id="RHEA:50416"/>
        <dbReference type="Rhea" id="RHEA-COMP:9613"/>
        <dbReference type="Rhea" id="RHEA-COMP:9622"/>
        <dbReference type="Rhea" id="RHEA-COMP:12672"/>
        <dbReference type="Rhea" id="RHEA-COMP:12673"/>
        <dbReference type="ChEBI" id="CHEBI:15378"/>
        <dbReference type="ChEBI" id="CHEBI:64719"/>
        <dbReference type="ChEBI" id="CHEBI:78442"/>
        <dbReference type="ChEBI" id="CHEBI:78494"/>
        <dbReference type="ChEBI" id="CHEBI:133044"/>
        <dbReference type="EC" id="2.3.2.6"/>
    </reaction>
</comment>
<keyword evidence="2 4" id="KW-0808">Transferase</keyword>
<dbReference type="GO" id="GO:0008914">
    <property type="term" value="F:leucyl-tRNA--protein transferase activity"/>
    <property type="evidence" value="ECO:0007669"/>
    <property type="project" value="UniProtKB-EC"/>
</dbReference>
<dbReference type="NCBIfam" id="TIGR00667">
    <property type="entry name" value="aat"/>
    <property type="match status" value="1"/>
</dbReference>
<keyword evidence="3 4" id="KW-0012">Acyltransferase</keyword>
<reference evidence="5 6" key="1">
    <citation type="journal article" date="2011" name="Curr. Microbiol.">
        <title>Luteibacter jiangsuensis sp. nov.: a methamidophos-degrading bacterium isolated from a methamidophos-manufacturing factory.</title>
        <authorList>
            <person name="Wang L."/>
            <person name="Wang G.L."/>
            <person name="Li S.P."/>
            <person name="Jiang J.D."/>
        </authorList>
    </citation>
    <scope>NUCLEOTIDE SEQUENCE [LARGE SCALE GENOMIC DNA]</scope>
    <source>
        <strain evidence="5 6">CGMCC 1.10133</strain>
    </source>
</reference>
<keyword evidence="1 4" id="KW-0963">Cytoplasm</keyword>
<name>A0ABX0Q5U7_9GAMM</name>
<comment type="similarity">
    <text evidence="4">Belongs to the L/F-transferase family.</text>
</comment>
<comment type="caution">
    <text evidence="5">The sequence shown here is derived from an EMBL/GenBank/DDBJ whole genome shotgun (WGS) entry which is preliminary data.</text>
</comment>
<dbReference type="EMBL" id="JAAQQR010000006">
    <property type="protein sequence ID" value="NID05918.1"/>
    <property type="molecule type" value="Genomic_DNA"/>
</dbReference>
<keyword evidence="6" id="KW-1185">Reference proteome</keyword>
<proteinExistence type="inferred from homology"/>
<dbReference type="Proteomes" id="UP001429601">
    <property type="component" value="Unassembled WGS sequence"/>
</dbReference>
<evidence type="ECO:0000313" key="5">
    <source>
        <dbReference type="EMBL" id="NID05918.1"/>
    </source>
</evidence>
<evidence type="ECO:0000256" key="3">
    <source>
        <dbReference type="ARBA" id="ARBA00023315"/>
    </source>
</evidence>
<dbReference type="PANTHER" id="PTHR30098">
    <property type="entry name" value="LEUCYL/PHENYLALANYL-TRNA--PROTEIN TRANSFERASE"/>
    <property type="match status" value="1"/>
</dbReference>
<comment type="function">
    <text evidence="4">Functions in the N-end rule pathway of protein degradation where it conjugates Leu, Phe and, less efficiently, Met from aminoacyl-tRNAs to the N-termini of proteins containing an N-terminal arginine or lysine.</text>
</comment>
<dbReference type="Pfam" id="PF03588">
    <property type="entry name" value="Leu_Phe_trans"/>
    <property type="match status" value="1"/>
</dbReference>
<dbReference type="RefSeq" id="WP_167127449.1">
    <property type="nucleotide sequence ID" value="NZ_JAAQQR010000006.1"/>
</dbReference>
<accession>A0ABX0Q5U7</accession>
<dbReference type="Gene3D" id="3.30.70.3550">
    <property type="entry name" value="Leucyl/phenylalanyl-tRNA-protein transferase, N-terminal domain"/>
    <property type="match status" value="1"/>
</dbReference>
<dbReference type="EC" id="2.3.2.6" evidence="4"/>
<evidence type="ECO:0000256" key="2">
    <source>
        <dbReference type="ARBA" id="ARBA00022679"/>
    </source>
</evidence>
<dbReference type="Gene3D" id="3.40.630.70">
    <property type="entry name" value="Leucyl/phenylalanyl-tRNA-protein transferase, C-terminal domain"/>
    <property type="match status" value="1"/>
</dbReference>
<gene>
    <name evidence="4" type="primary">aat</name>
    <name evidence="5" type="ORF">HBF26_13545</name>
</gene>
<comment type="catalytic activity">
    <reaction evidence="4">
        <text>N-terminal L-lysyl-[protein] + L-leucyl-tRNA(Leu) = N-terminal L-leucyl-L-lysyl-[protein] + tRNA(Leu) + H(+)</text>
        <dbReference type="Rhea" id="RHEA:12340"/>
        <dbReference type="Rhea" id="RHEA-COMP:9613"/>
        <dbReference type="Rhea" id="RHEA-COMP:9622"/>
        <dbReference type="Rhea" id="RHEA-COMP:12670"/>
        <dbReference type="Rhea" id="RHEA-COMP:12671"/>
        <dbReference type="ChEBI" id="CHEBI:15378"/>
        <dbReference type="ChEBI" id="CHEBI:65249"/>
        <dbReference type="ChEBI" id="CHEBI:78442"/>
        <dbReference type="ChEBI" id="CHEBI:78494"/>
        <dbReference type="ChEBI" id="CHEBI:133043"/>
        <dbReference type="EC" id="2.3.2.6"/>
    </reaction>
</comment>
<dbReference type="SUPFAM" id="SSF55729">
    <property type="entry name" value="Acyl-CoA N-acyltransferases (Nat)"/>
    <property type="match status" value="1"/>
</dbReference>